<proteinExistence type="predicted"/>
<dbReference type="EMBL" id="UOFE01000041">
    <property type="protein sequence ID" value="VAW54580.1"/>
    <property type="molecule type" value="Genomic_DNA"/>
</dbReference>
<protein>
    <submittedName>
        <fullName evidence="1">Uncharacterized protein</fullName>
    </submittedName>
</protein>
<dbReference type="AlphaFoldDB" id="A0A3B0WPN6"/>
<name>A0A3B0WPN6_9ZZZZ</name>
<organism evidence="1">
    <name type="scientific">hydrothermal vent metagenome</name>
    <dbReference type="NCBI Taxonomy" id="652676"/>
    <lineage>
        <taxon>unclassified sequences</taxon>
        <taxon>metagenomes</taxon>
        <taxon>ecological metagenomes</taxon>
    </lineage>
</organism>
<evidence type="ECO:0000313" key="1">
    <source>
        <dbReference type="EMBL" id="VAW54580.1"/>
    </source>
</evidence>
<gene>
    <name evidence="1" type="ORF">MNBD_GAMMA05-2330</name>
</gene>
<accession>A0A3B0WPN6</accession>
<reference evidence="1" key="1">
    <citation type="submission" date="2018-06" db="EMBL/GenBank/DDBJ databases">
        <authorList>
            <person name="Zhirakovskaya E."/>
        </authorList>
    </citation>
    <scope>NUCLEOTIDE SEQUENCE</scope>
</reference>
<sequence>MISYLKQILLVVLVLSTLGYSSAWAFDEHVLEPLEVELTDLSSSTDDALNDTAPDNQNNNDIACDHCGHISSHLIAIFLDSICTASSGTSIYLLSLNEGINSFISGPDLEPPRV</sequence>